<sequence length="1056" mass="116339">MDGCAPKTSSWGQARDNEPVFSIVSSPSNSDDILYPGSDDETDEASKIAKRLRYERCGRRYLQGKPLRILSASLRGPFDKASGWQNPWLPKSSSQHGQCHQDVSYPLLASSPVRKRSGIHDDRPSSHESGVTEGQDDSIECHLPSPQSHENLQLVDSPSQSERRSQIESWVEHVHRDILQENQFWAPNRVLGDGIANSAKKHSSGEDWLKRRPAKRRKPVAFQSTETIYTPTPIPTIRPKLMNRKESAVRKKPANHSFEMATPSSSPGQGPRESSGSVDHQPITSCHEDVQLPVQSRQAAKGNIMELDKQECQDEERDSGRAHSAGPSGDVYSDKLQGRVSRSDEVEEQSEETIDFHDCADESFCYRARQLKQATPPKTFGATSDDFLSQCTRTEVPMLYGSDSGSNVSAGTQSRESNPKTTNDASNSIDPESANRRNKCSMAIAEHSELGYHVIATPEPDLSLLRCCTSMFQDCGSTKTSISIECPSEANIEGLQGDFKTSQHASELNIDNNIPHTILEVKEAHVVSTELFLDECPTLIGDPIDTEELGAIEPFEQNLGSQSFKGFSLLQHYAISATDLANTSQLFEYHDASALNMADDDSSHITTTIPQQAMTESQSAISKLIGQCSQNRATKSVTDEDAIMNQDDAHFPHIIGEYHLVTAHQQSPWAPLCTVDESGQPSNDNTELASGRESSTQPIANLLASPALVCCSPLIRPSQQSPWMKEAPDPVNLTKPVGAASMEVSVVMDVELHKECSSPLLLANQEHLSGPPASPAIALIPRNPPLGPYEEQHLDTSAVTDREVNTTMQDFPATPIPQLARQTTPDGEVSIRSFSNFNFSSPRWSGPPDSSASRRIPSSIKYPSARTSTKSSRRVSFAPLPCDEETNNGPWTKPRAMSPPPLMPVDTEEEDVGEQFRKHFDTINCRLNPHGASNLRYHQRLLPNSSQQKPESPSVGAMAEAFREADAQRLNSKVDSVDECTRVDEREAEVEEAEATPQSPWRHDSRGVDDVAAVMGNLTDFLDVWDIDTEMNRNRAARDDVNADMGISHGVRTWQE</sequence>
<name>A0ACC1PRB7_9PEZI</name>
<comment type="caution">
    <text evidence="1">The sequence shown here is derived from an EMBL/GenBank/DDBJ whole genome shotgun (WGS) entry which is preliminary data.</text>
</comment>
<protein>
    <submittedName>
        <fullName evidence="1">Uncharacterized protein</fullName>
    </submittedName>
</protein>
<evidence type="ECO:0000313" key="2">
    <source>
        <dbReference type="Proteomes" id="UP001143856"/>
    </source>
</evidence>
<proteinExistence type="predicted"/>
<dbReference type="Proteomes" id="UP001143856">
    <property type="component" value="Unassembled WGS sequence"/>
</dbReference>
<evidence type="ECO:0000313" key="1">
    <source>
        <dbReference type="EMBL" id="KAJ2998339.1"/>
    </source>
</evidence>
<gene>
    <name evidence="1" type="ORF">NUW58_g354</name>
</gene>
<dbReference type="EMBL" id="JAPDGR010000029">
    <property type="protein sequence ID" value="KAJ2998339.1"/>
    <property type="molecule type" value="Genomic_DNA"/>
</dbReference>
<organism evidence="1 2">
    <name type="scientific">Xylaria curta</name>
    <dbReference type="NCBI Taxonomy" id="42375"/>
    <lineage>
        <taxon>Eukaryota</taxon>
        <taxon>Fungi</taxon>
        <taxon>Dikarya</taxon>
        <taxon>Ascomycota</taxon>
        <taxon>Pezizomycotina</taxon>
        <taxon>Sordariomycetes</taxon>
        <taxon>Xylariomycetidae</taxon>
        <taxon>Xylariales</taxon>
        <taxon>Xylariaceae</taxon>
        <taxon>Xylaria</taxon>
    </lineage>
</organism>
<keyword evidence="2" id="KW-1185">Reference proteome</keyword>
<reference evidence="1" key="1">
    <citation type="submission" date="2022-10" db="EMBL/GenBank/DDBJ databases">
        <title>Genome Sequence of Xylaria curta.</title>
        <authorList>
            <person name="Buettner E."/>
        </authorList>
    </citation>
    <scope>NUCLEOTIDE SEQUENCE</scope>
    <source>
        <strain evidence="1">Babe10</strain>
    </source>
</reference>
<accession>A0ACC1PRB7</accession>